<organism evidence="2 3">
    <name type="scientific">Dendrobium thyrsiflorum</name>
    <name type="common">Pinecone-like raceme dendrobium</name>
    <name type="synonym">Orchid</name>
    <dbReference type="NCBI Taxonomy" id="117978"/>
    <lineage>
        <taxon>Eukaryota</taxon>
        <taxon>Viridiplantae</taxon>
        <taxon>Streptophyta</taxon>
        <taxon>Embryophyta</taxon>
        <taxon>Tracheophyta</taxon>
        <taxon>Spermatophyta</taxon>
        <taxon>Magnoliopsida</taxon>
        <taxon>Liliopsida</taxon>
        <taxon>Asparagales</taxon>
        <taxon>Orchidaceae</taxon>
        <taxon>Epidendroideae</taxon>
        <taxon>Malaxideae</taxon>
        <taxon>Dendrobiinae</taxon>
        <taxon>Dendrobium</taxon>
    </lineage>
</organism>
<comment type="caution">
    <text evidence="2">The sequence shown here is derived from an EMBL/GenBank/DDBJ whole genome shotgun (WGS) entry which is preliminary data.</text>
</comment>
<dbReference type="Proteomes" id="UP001552299">
    <property type="component" value="Unassembled WGS sequence"/>
</dbReference>
<feature type="compositionally biased region" description="Polar residues" evidence="1">
    <location>
        <begin position="100"/>
        <end position="118"/>
    </location>
</feature>
<evidence type="ECO:0000313" key="2">
    <source>
        <dbReference type="EMBL" id="KAL0906865.1"/>
    </source>
</evidence>
<proteinExistence type="predicted"/>
<dbReference type="EMBL" id="JANQDX010000018">
    <property type="protein sequence ID" value="KAL0906865.1"/>
    <property type="molecule type" value="Genomic_DNA"/>
</dbReference>
<protein>
    <submittedName>
        <fullName evidence="2">Uncharacterized protein</fullName>
    </submittedName>
</protein>
<reference evidence="2 3" key="1">
    <citation type="journal article" date="2024" name="Plant Biotechnol. J.">
        <title>Dendrobium thyrsiflorum genome and its molecular insights into genes involved in important horticultural traits.</title>
        <authorList>
            <person name="Chen B."/>
            <person name="Wang J.Y."/>
            <person name="Zheng P.J."/>
            <person name="Li K.L."/>
            <person name="Liang Y.M."/>
            <person name="Chen X.F."/>
            <person name="Zhang C."/>
            <person name="Zhao X."/>
            <person name="He X."/>
            <person name="Zhang G.Q."/>
            <person name="Liu Z.J."/>
            <person name="Xu Q."/>
        </authorList>
    </citation>
    <scope>NUCLEOTIDE SEQUENCE [LARGE SCALE GENOMIC DNA]</scope>
    <source>
        <strain evidence="2">GZMU011</strain>
    </source>
</reference>
<sequence length="276" mass="31417">MLNFGNRTLIRQQEGGSRCGMGQPSRPVWQKPKLNQVKLGATREVSAPLVGPNKDNDIFGNEVILNILHMLALPNTEFALQYRSNSDPSQEEKLDETGEESPTSASEQRSVRVENSSEGFGEAPHSDTPSIYHQEKEHNSKIRNQNYEKDENVGNQSSELQNCWFECSINDDLRETLIQALKNPERYEAYFAERNMTEVLQARNEPFITFTEEDMMLGMADHNCPLYVTAESDGMMITRNSFRHACDNFDCPIAKLVPRCMQSKVKSDARLDEVNF</sequence>
<keyword evidence="3" id="KW-1185">Reference proteome</keyword>
<evidence type="ECO:0000256" key="1">
    <source>
        <dbReference type="SAM" id="MobiDB-lite"/>
    </source>
</evidence>
<gene>
    <name evidence="2" type="ORF">M5K25_025394</name>
</gene>
<accession>A0ABD0U479</accession>
<dbReference type="AlphaFoldDB" id="A0ABD0U479"/>
<name>A0ABD0U479_DENTH</name>
<feature type="region of interest" description="Disordered" evidence="1">
    <location>
        <begin position="83"/>
        <end position="139"/>
    </location>
</feature>
<evidence type="ECO:0000313" key="3">
    <source>
        <dbReference type="Proteomes" id="UP001552299"/>
    </source>
</evidence>